<accession>A0A8H7BSU7</accession>
<name>A0A8H7BSU7_9FUNG</name>
<evidence type="ECO:0000256" key="1">
    <source>
        <dbReference type="SAM" id="MobiDB-lite"/>
    </source>
</evidence>
<reference evidence="2" key="1">
    <citation type="submission" date="2020-01" db="EMBL/GenBank/DDBJ databases">
        <title>Genome Sequencing of Three Apophysomyces-Like Fungal Strains Confirms a Novel Fungal Genus in the Mucoromycota with divergent Burkholderia-like Endosymbiotic Bacteria.</title>
        <authorList>
            <person name="Stajich J.E."/>
            <person name="Macias A.M."/>
            <person name="Carter-House D."/>
            <person name="Lovett B."/>
            <person name="Kasson L.R."/>
            <person name="Berry K."/>
            <person name="Grigoriev I."/>
            <person name="Chang Y."/>
            <person name="Spatafora J."/>
            <person name="Kasson M.T."/>
        </authorList>
    </citation>
    <scope>NUCLEOTIDE SEQUENCE</scope>
    <source>
        <strain evidence="2">NRRL A-21654</strain>
    </source>
</reference>
<comment type="caution">
    <text evidence="2">The sequence shown here is derived from an EMBL/GenBank/DDBJ whole genome shotgun (WGS) entry which is preliminary data.</text>
</comment>
<dbReference type="Proteomes" id="UP000605846">
    <property type="component" value="Unassembled WGS sequence"/>
</dbReference>
<dbReference type="OrthoDB" id="2289862at2759"/>
<sequence length="137" mass="15533">MSRPKRARSFSEQLDDDFQIKRSKIQEPLQTLQQVLPSPPPAAPPPAAAPAPFTPPTDVLKSFTISTRTPYNPYSNINDMLHHLHIQRYGDAQTNCDRWNNTQVQEENEAYNTMNAVLRDAFLQRHRAPPPPPPPPS</sequence>
<proteinExistence type="predicted"/>
<evidence type="ECO:0000313" key="2">
    <source>
        <dbReference type="EMBL" id="KAF7729740.1"/>
    </source>
</evidence>
<dbReference type="AlphaFoldDB" id="A0A8H7BSU7"/>
<dbReference type="EMBL" id="JABAYA010000022">
    <property type="protein sequence ID" value="KAF7729740.1"/>
    <property type="molecule type" value="Genomic_DNA"/>
</dbReference>
<protein>
    <submittedName>
        <fullName evidence="2">Uncharacterized protein</fullName>
    </submittedName>
</protein>
<feature type="compositionally biased region" description="Pro residues" evidence="1">
    <location>
        <begin position="37"/>
        <end position="55"/>
    </location>
</feature>
<feature type="region of interest" description="Disordered" evidence="1">
    <location>
        <begin position="31"/>
        <end position="56"/>
    </location>
</feature>
<gene>
    <name evidence="2" type="ORF">EC973_003818</name>
</gene>
<keyword evidence="3" id="KW-1185">Reference proteome</keyword>
<organism evidence="2 3">
    <name type="scientific">Apophysomyces ossiformis</name>
    <dbReference type="NCBI Taxonomy" id="679940"/>
    <lineage>
        <taxon>Eukaryota</taxon>
        <taxon>Fungi</taxon>
        <taxon>Fungi incertae sedis</taxon>
        <taxon>Mucoromycota</taxon>
        <taxon>Mucoromycotina</taxon>
        <taxon>Mucoromycetes</taxon>
        <taxon>Mucorales</taxon>
        <taxon>Mucorineae</taxon>
        <taxon>Mucoraceae</taxon>
        <taxon>Apophysomyces</taxon>
    </lineage>
</organism>
<evidence type="ECO:0000313" key="3">
    <source>
        <dbReference type="Proteomes" id="UP000605846"/>
    </source>
</evidence>